<evidence type="ECO:0000313" key="4">
    <source>
        <dbReference type="EMBL" id="KAK1258125.1"/>
    </source>
</evidence>
<evidence type="ECO:0000256" key="1">
    <source>
        <dbReference type="ARBA" id="ARBA00004370"/>
    </source>
</evidence>
<reference evidence="4" key="2">
    <citation type="submission" date="2023-06" db="EMBL/GenBank/DDBJ databases">
        <authorList>
            <person name="Ma L."/>
            <person name="Liu K.-W."/>
            <person name="Li Z."/>
            <person name="Hsiao Y.-Y."/>
            <person name="Qi Y."/>
            <person name="Fu T."/>
            <person name="Tang G."/>
            <person name="Zhang D."/>
            <person name="Sun W.-H."/>
            <person name="Liu D.-K."/>
            <person name="Li Y."/>
            <person name="Chen G.-Z."/>
            <person name="Liu X.-D."/>
            <person name="Liao X.-Y."/>
            <person name="Jiang Y.-T."/>
            <person name="Yu X."/>
            <person name="Hao Y."/>
            <person name="Huang J."/>
            <person name="Zhao X.-W."/>
            <person name="Ke S."/>
            <person name="Chen Y.-Y."/>
            <person name="Wu W.-L."/>
            <person name="Hsu J.-L."/>
            <person name="Lin Y.-F."/>
            <person name="Huang M.-D."/>
            <person name="Li C.-Y."/>
            <person name="Huang L."/>
            <person name="Wang Z.-W."/>
            <person name="Zhao X."/>
            <person name="Zhong W.-Y."/>
            <person name="Peng D.-H."/>
            <person name="Ahmad S."/>
            <person name="Lan S."/>
            <person name="Zhang J.-S."/>
            <person name="Tsai W.-C."/>
            <person name="Van De Peer Y."/>
            <person name="Liu Z.-J."/>
        </authorList>
    </citation>
    <scope>NUCLEOTIDE SEQUENCE</scope>
    <source>
        <strain evidence="4">SCP</strain>
        <tissue evidence="4">Leaves</tissue>
    </source>
</reference>
<dbReference type="InterPro" id="IPR010908">
    <property type="entry name" value="Longin_dom"/>
</dbReference>
<organism evidence="4 5">
    <name type="scientific">Acorus gramineus</name>
    <name type="common">Dwarf sweet flag</name>
    <dbReference type="NCBI Taxonomy" id="55184"/>
    <lineage>
        <taxon>Eukaryota</taxon>
        <taxon>Viridiplantae</taxon>
        <taxon>Streptophyta</taxon>
        <taxon>Embryophyta</taxon>
        <taxon>Tracheophyta</taxon>
        <taxon>Spermatophyta</taxon>
        <taxon>Magnoliopsida</taxon>
        <taxon>Liliopsida</taxon>
        <taxon>Acoraceae</taxon>
        <taxon>Acorus</taxon>
    </lineage>
</organism>
<sequence>MAFGHGPIKAPVIIQIIDKISQVPIAFLERVKEDFNKRYGREKTATAMVNSLNKEFGHVTKILLGDIRRHKRTNKESSACLGHNSWQNLQWCSSFRLKMPSFASAST</sequence>
<comment type="subcellular location">
    <subcellularLocation>
        <location evidence="1">Membrane</location>
    </subcellularLocation>
</comment>
<protein>
    <submittedName>
        <fullName evidence="4">Vesicle-associated membrane protein 722</fullName>
    </submittedName>
</protein>
<dbReference type="PANTHER" id="PTHR21136:SF72">
    <property type="entry name" value="VESICLE-ASSOCIATED MEMBRANE PROTEIN 724"/>
    <property type="match status" value="1"/>
</dbReference>
<feature type="domain" description="Longin" evidence="3">
    <location>
        <begin position="22"/>
        <end position="60"/>
    </location>
</feature>
<evidence type="ECO:0000259" key="3">
    <source>
        <dbReference type="PROSITE" id="PS50859"/>
    </source>
</evidence>
<dbReference type="Gene3D" id="3.30.450.50">
    <property type="entry name" value="Longin domain"/>
    <property type="match status" value="1"/>
</dbReference>
<dbReference type="Proteomes" id="UP001179952">
    <property type="component" value="Unassembled WGS sequence"/>
</dbReference>
<dbReference type="EMBL" id="JAUJYN010000024">
    <property type="protein sequence ID" value="KAK1258125.1"/>
    <property type="molecule type" value="Genomic_DNA"/>
</dbReference>
<dbReference type="InterPro" id="IPR051097">
    <property type="entry name" value="Synaptobrevin-like_transport"/>
</dbReference>
<dbReference type="AlphaFoldDB" id="A0AAV9A200"/>
<accession>A0AAV9A200</accession>
<evidence type="ECO:0000313" key="5">
    <source>
        <dbReference type="Proteomes" id="UP001179952"/>
    </source>
</evidence>
<dbReference type="PROSITE" id="PS50859">
    <property type="entry name" value="LONGIN"/>
    <property type="match status" value="1"/>
</dbReference>
<name>A0AAV9A200_ACOGR</name>
<dbReference type="GO" id="GO:0016020">
    <property type="term" value="C:membrane"/>
    <property type="evidence" value="ECO:0007669"/>
    <property type="project" value="UniProtKB-SubCell"/>
</dbReference>
<evidence type="ECO:0000256" key="2">
    <source>
        <dbReference type="ARBA" id="ARBA00023136"/>
    </source>
</evidence>
<comment type="caution">
    <text evidence="4">The sequence shown here is derived from an EMBL/GenBank/DDBJ whole genome shotgun (WGS) entry which is preliminary data.</text>
</comment>
<keyword evidence="2" id="KW-0472">Membrane</keyword>
<proteinExistence type="predicted"/>
<keyword evidence="5" id="KW-1185">Reference proteome</keyword>
<gene>
    <name evidence="4" type="ORF">QJS04_geneDACA021091</name>
</gene>
<reference evidence="4" key="1">
    <citation type="journal article" date="2023" name="Nat. Commun.">
        <title>Diploid and tetraploid genomes of Acorus and the evolution of monocots.</title>
        <authorList>
            <person name="Ma L."/>
            <person name="Liu K.W."/>
            <person name="Li Z."/>
            <person name="Hsiao Y.Y."/>
            <person name="Qi Y."/>
            <person name="Fu T."/>
            <person name="Tang G.D."/>
            <person name="Zhang D."/>
            <person name="Sun W.H."/>
            <person name="Liu D.K."/>
            <person name="Li Y."/>
            <person name="Chen G.Z."/>
            <person name="Liu X.D."/>
            <person name="Liao X.Y."/>
            <person name="Jiang Y.T."/>
            <person name="Yu X."/>
            <person name="Hao Y."/>
            <person name="Huang J."/>
            <person name="Zhao X.W."/>
            <person name="Ke S."/>
            <person name="Chen Y.Y."/>
            <person name="Wu W.L."/>
            <person name="Hsu J.L."/>
            <person name="Lin Y.F."/>
            <person name="Huang M.D."/>
            <person name="Li C.Y."/>
            <person name="Huang L."/>
            <person name="Wang Z.W."/>
            <person name="Zhao X."/>
            <person name="Zhong W.Y."/>
            <person name="Peng D.H."/>
            <person name="Ahmad S."/>
            <person name="Lan S."/>
            <person name="Zhang J.S."/>
            <person name="Tsai W.C."/>
            <person name="Van de Peer Y."/>
            <person name="Liu Z.J."/>
        </authorList>
    </citation>
    <scope>NUCLEOTIDE SEQUENCE</scope>
    <source>
        <strain evidence="4">SCP</strain>
    </source>
</reference>
<dbReference type="PANTHER" id="PTHR21136">
    <property type="entry name" value="SNARE PROTEINS"/>
    <property type="match status" value="1"/>
</dbReference>